<dbReference type="PANTHER" id="PTHR10605">
    <property type="entry name" value="HEPARAN SULFATE SULFOTRANSFERASE"/>
    <property type="match status" value="1"/>
</dbReference>
<dbReference type="Pfam" id="PF00685">
    <property type="entry name" value="Sulfotransfer_1"/>
    <property type="match status" value="1"/>
</dbReference>
<evidence type="ECO:0000313" key="5">
    <source>
        <dbReference type="Proteomes" id="UP000238137"/>
    </source>
</evidence>
<comment type="caution">
    <text evidence="4">The sequence shown here is derived from an EMBL/GenBank/DDBJ whole genome shotgun (WGS) entry which is preliminary data.</text>
</comment>
<dbReference type="Gene3D" id="3.40.50.300">
    <property type="entry name" value="P-loop containing nucleotide triphosphate hydrolases"/>
    <property type="match status" value="1"/>
</dbReference>
<reference evidence="4" key="1">
    <citation type="submission" date="2018-05" db="EMBL/GenBank/DDBJ databases">
        <title>Reclassification of Methylarcula marina and Methylarcula terricola as Paracoccus methylarcula sp.nov., comb.nov. and Paracoccus terricola comb.nov.</title>
        <authorList>
            <person name="Shmareva M.N."/>
            <person name="Doronina N.V."/>
            <person name="Vasilenko O.V."/>
            <person name="Tarlachkov S.V."/>
            <person name="Trotsenko Y.A."/>
        </authorList>
    </citation>
    <scope>NUCLEOTIDE SEQUENCE [LARGE SCALE GENOMIC DNA]</scope>
    <source>
        <strain evidence="4">VKM B-2159</strain>
    </source>
</reference>
<name>A0A3R7M721_9RHOB</name>
<evidence type="ECO:0000256" key="2">
    <source>
        <dbReference type="ARBA" id="ARBA00023180"/>
    </source>
</evidence>
<protein>
    <submittedName>
        <fullName evidence="4">Sulfotransferase</fullName>
    </submittedName>
</protein>
<dbReference type="RefSeq" id="WP_106693089.1">
    <property type="nucleotide sequence ID" value="NZ_PXNQ02000021.1"/>
</dbReference>
<sequence length="208" mass="23503">MRVPNFFIIGAQKSGTTYLAKMLAEQPDVFFSDPKEPLFFSRPDVNESQYKNYLQTHFAAAGDQTWVGEGSTTYLQWPRALENIKSYVPGTPKFIVCMRQPTEKAISFYLHNWRRARYAPGIRISDTFDPPVSLSPLKTSHYAPGLVNWLNAYPRDTFCFLTFDQLKEEPACFVCAATDFLGVPEPKNVLRKQVNAGFGLAWLGAATT</sequence>
<evidence type="ECO:0000313" key="4">
    <source>
        <dbReference type="EMBL" id="RNF32793.1"/>
    </source>
</evidence>
<accession>A0A3R7M721</accession>
<keyword evidence="5" id="KW-1185">Reference proteome</keyword>
<dbReference type="OrthoDB" id="981508at2"/>
<dbReference type="AlphaFoldDB" id="A0A3R7M721"/>
<keyword evidence="1" id="KW-0808">Transferase</keyword>
<dbReference type="InterPro" id="IPR037359">
    <property type="entry name" value="NST/OST"/>
</dbReference>
<proteinExistence type="predicted"/>
<feature type="domain" description="Sulfotransferase" evidence="3">
    <location>
        <begin position="5"/>
        <end position="193"/>
    </location>
</feature>
<dbReference type="SUPFAM" id="SSF52540">
    <property type="entry name" value="P-loop containing nucleoside triphosphate hydrolases"/>
    <property type="match status" value="1"/>
</dbReference>
<keyword evidence="2" id="KW-0325">Glycoprotein</keyword>
<gene>
    <name evidence="4" type="ORF">A7A09_020240</name>
</gene>
<organism evidence="4 5">
    <name type="scientific">Paracoccus methylarcula</name>
    <dbReference type="NCBI Taxonomy" id="72022"/>
    <lineage>
        <taxon>Bacteria</taxon>
        <taxon>Pseudomonadati</taxon>
        <taxon>Pseudomonadota</taxon>
        <taxon>Alphaproteobacteria</taxon>
        <taxon>Rhodobacterales</taxon>
        <taxon>Paracoccaceae</taxon>
        <taxon>Paracoccus</taxon>
    </lineage>
</organism>
<dbReference type="Proteomes" id="UP000238137">
    <property type="component" value="Unassembled WGS sequence"/>
</dbReference>
<evidence type="ECO:0000259" key="3">
    <source>
        <dbReference type="Pfam" id="PF00685"/>
    </source>
</evidence>
<evidence type="ECO:0000256" key="1">
    <source>
        <dbReference type="ARBA" id="ARBA00022679"/>
    </source>
</evidence>
<dbReference type="InterPro" id="IPR027417">
    <property type="entry name" value="P-loop_NTPase"/>
</dbReference>
<dbReference type="InterPro" id="IPR000863">
    <property type="entry name" value="Sulfotransferase_dom"/>
</dbReference>
<dbReference type="EMBL" id="PXNQ02000021">
    <property type="protein sequence ID" value="RNF32793.1"/>
    <property type="molecule type" value="Genomic_DNA"/>
</dbReference>
<dbReference type="PANTHER" id="PTHR10605:SF56">
    <property type="entry name" value="BIFUNCTIONAL HEPARAN SULFATE N-DEACETYLASE_N-SULFOTRANSFERASE"/>
    <property type="match status" value="1"/>
</dbReference>
<dbReference type="GO" id="GO:0008146">
    <property type="term" value="F:sulfotransferase activity"/>
    <property type="evidence" value="ECO:0007669"/>
    <property type="project" value="InterPro"/>
</dbReference>